<feature type="compositionally biased region" description="Acidic residues" evidence="1">
    <location>
        <begin position="1559"/>
        <end position="1569"/>
    </location>
</feature>
<feature type="compositionally biased region" description="Polar residues" evidence="1">
    <location>
        <begin position="2070"/>
        <end position="2080"/>
    </location>
</feature>
<evidence type="ECO:0000256" key="1">
    <source>
        <dbReference type="SAM" id="MobiDB-lite"/>
    </source>
</evidence>
<accession>A0A1Z5K6K7</accession>
<feature type="region of interest" description="Disordered" evidence="1">
    <location>
        <begin position="724"/>
        <end position="831"/>
    </location>
</feature>
<feature type="compositionally biased region" description="Low complexity" evidence="1">
    <location>
        <begin position="291"/>
        <end position="303"/>
    </location>
</feature>
<feature type="compositionally biased region" description="Acidic residues" evidence="1">
    <location>
        <begin position="1752"/>
        <end position="1765"/>
    </location>
</feature>
<feature type="compositionally biased region" description="Basic and acidic residues" evidence="1">
    <location>
        <begin position="773"/>
        <end position="789"/>
    </location>
</feature>
<feature type="compositionally biased region" description="Basic and acidic residues" evidence="1">
    <location>
        <begin position="346"/>
        <end position="360"/>
    </location>
</feature>
<feature type="compositionally biased region" description="Basic and acidic residues" evidence="1">
    <location>
        <begin position="1951"/>
        <end position="1984"/>
    </location>
</feature>
<feature type="compositionally biased region" description="Acidic residues" evidence="1">
    <location>
        <begin position="1637"/>
        <end position="1652"/>
    </location>
</feature>
<feature type="region of interest" description="Disordered" evidence="1">
    <location>
        <begin position="2297"/>
        <end position="2551"/>
    </location>
</feature>
<feature type="compositionally biased region" description="Polar residues" evidence="1">
    <location>
        <begin position="176"/>
        <end position="191"/>
    </location>
</feature>
<feature type="compositionally biased region" description="Acidic residues" evidence="1">
    <location>
        <begin position="1791"/>
        <end position="1807"/>
    </location>
</feature>
<feature type="compositionally biased region" description="Basic and acidic residues" evidence="1">
    <location>
        <begin position="1396"/>
        <end position="1406"/>
    </location>
</feature>
<proteinExistence type="predicted"/>
<feature type="compositionally biased region" description="Acidic residues" evidence="1">
    <location>
        <begin position="1606"/>
        <end position="1626"/>
    </location>
</feature>
<feature type="compositionally biased region" description="Polar residues" evidence="1">
    <location>
        <begin position="42"/>
        <end position="51"/>
    </location>
</feature>
<feature type="region of interest" description="Disordered" evidence="1">
    <location>
        <begin position="1035"/>
        <end position="1069"/>
    </location>
</feature>
<feature type="compositionally biased region" description="Acidic residues" evidence="1">
    <location>
        <begin position="994"/>
        <end position="1004"/>
    </location>
</feature>
<dbReference type="Pfam" id="PF03382">
    <property type="entry name" value="DUF285"/>
    <property type="match status" value="1"/>
</dbReference>
<feature type="region of interest" description="Disordered" evidence="1">
    <location>
        <begin position="2849"/>
        <end position="2877"/>
    </location>
</feature>
<feature type="compositionally biased region" description="Polar residues" evidence="1">
    <location>
        <begin position="1681"/>
        <end position="1692"/>
    </location>
</feature>
<feature type="compositionally biased region" description="Polar residues" evidence="1">
    <location>
        <begin position="599"/>
        <end position="609"/>
    </location>
</feature>
<feature type="compositionally biased region" description="Polar residues" evidence="1">
    <location>
        <begin position="2674"/>
        <end position="2694"/>
    </location>
</feature>
<feature type="compositionally biased region" description="Low complexity" evidence="1">
    <location>
        <begin position="1270"/>
        <end position="1282"/>
    </location>
</feature>
<evidence type="ECO:0000313" key="3">
    <source>
        <dbReference type="Proteomes" id="UP000198406"/>
    </source>
</evidence>
<feature type="compositionally biased region" description="Low complexity" evidence="1">
    <location>
        <begin position="431"/>
        <end position="444"/>
    </location>
</feature>
<sequence length="3148" mass="347019">MPGKKRFIPPIDDYSILSEDTQDAGNGRIGDNNLLIRKKYSGDQTSVSSAESDGEYFDEESHHHISEHSSDDNRSYNDGGSRDSSNNSYSDQSYSKESHSIMSDSGQDRSMQEESFDVSETSYNDSRGQEGQTYLVDDSQDSSHHMVDDNSLSSHKPIHEMVDDSQGSGGLYSDTDAGSRSAMSQDGSASHQSDKESTHRRGRRRRRDDSSSHRDNQSQNSYSQDYSQRGSERDDDSRNSHSRSNQDDIDDSLESSVAGSLVTSNENIRGNDLADPFIKHEETSSPGQTQSQSLSTESSIASSKADTFLQVHATVQDDSAKPRDTELSDVGHGVSDANNPQTTPLHVDDISKDHYPHDISECSNPNAAEAGTSSDEEEDDEVARRNKLEKLVADVMPEQLGNLDFLLEQFADREEEFMTALREMAANPRYSASSFDSSFSVTSTELPDSDEENLHDALEKEDGVSECSARGETHEEDPSEDDEEYHSESLSRESDDNEDESDGLLGDEEASRELWEEDCIDVSRSSGRDNDGNDNEISYTEEEVEDETLTREEDQESDGSRLGDNRNTGDGADDHGSVDDGSEVVSEDQQNHDEAQATKDYTAQSTDTSYTDEEVENGIEEEVIGESRYVGGSSEVYGEYSDREADRPVEEMECLDESQSSCHHGMRANKTLDSTDQEDENGVDKITVAKIPRPLEECHEHFEGFAENTRDFKMHVSACHHEAEIEAGEEVSQAENDGNESGILDITNEYVNGSDDPEEHDGANSDASQTSLVEHDGNDNLEGDLRETDANSESDIASSIDNNKISGSSFKDNIGHQVESEIKDTVADENIGESQARLGDCDDIQHQKDYSRDCSSGLGDENDCNGASQSEGEIGDKKYEYDGAEYNDVSNTDCDDGMTGEPHEDDYSGDRPLANDGESMLLQDTVEYNKFFERDATDGLAYRIGPQLVQVIDNKDGSFDDTRYDGQNGYADEEGYSQGSQASADGSSRCLESNDMDEDIDEYEHEPGNQTMGDEDIKYKHDIMKKTVATVVGGEVGSESRRGSFCERENNGVDYNDTENSREDADNDNCMVCSNNNQSSLDGKQYETQDGTYGEGFDREPCNESLNTINNNKDETMDGVNDGFKDSSRCIDDAHITEMSSETPTDKKFSHGVSEACNDYADEEDFYNNRTQSFRNTSNLHVNDEGHRGSTANASCSGLSQFSQLKGIDQHTEPDNDCQSNSSFADDDQGNNDESRGSPSCLDGGDEYEDEDHDSTFGDGHYDLADNYYGSDGSHSSGSSHGHGSESESESKLDQEECSAPHDGELSNGFAVDSNVDPQYDDVNDDLDFDETGDEHYGESRDDERDAEDYGVGDQSQSSHNVDNSHQWESESSQESQKNNSFARDDYSAPEDGDVHEEGASGHDGDYSEGSDFGRIIKDEFDDQNNNLDRDETYSDGDGEVSVRSDDQINEDSGDENDAVDHESNDGSQASPSIESIHESEPQYIDQSQNNDSFAEEGCNAIDCDDLGEASEASYCSGDYSDGSHSGREFGEEEDICNENLHNNETCSNGQYNERGCDENDAVDCESDDGSQGSQNIDCLRNSELQFSNSNIQSQNNDSFAGEGCDAPECDDLEDASDASDYDGDYSDGSHPISVNDDCDDYNDGGDIDESSTGDGPSDRGNKLYDGATGSHDDVELYQGSDGQSTGSWSEFNDNDHNYARLADHHAHASYAGNAEVEGVYDDYSNGSHGSRGADNEDDDYNEDMNSGGSYDGEESGSEDEDNNADDYGGYGGSDRSQSSHNVDSTHESASDPESDSDQESQDDASFADDKYDTAHGAHSQDEEEEFGGQDYSNSNRSYSGRDVSDEYCDYDQPDQDKNYNESRLSGHDETQYNGSDGDEKNSGEYKGCLGSHSSHSIDNLQESNSEVDRKNQESATFVENDKRDFADKAEAGGQESAYDVDYNDSSFSGRDVDHEINDYNDDRGYDERNNEAEGSCDSDKQNDESESDADENDSGEYKGNNGSHSSHSIEISKEFNSESDREDQADNAEVGGQNLPRDGNYINRSLFGCNVDDEDKDYHDDRDYDETNSDTTGSYNGAEQESAPHDYNHEKDANSYGGSDGSQSSRSIDNGLEFDTESEPDNDCRDEGSFADEEYNAAYGGDTEETKDITARSGHSGKGSHFNQDAYVDEEGYDNNYVPDRAYGDDEGSDNDEDHFINFENSDSSGRSQNSNDIEDRHKSQFKSDSQGYSNVSFVAESQVDDDDAGEREIANHTDSDRLGRRGHGKFDSEDEIAQNDNGVVIGDDRWLAREAILASENSVEGNVNSYTDRSARDDDDDSETSHFSQYADDETKTGYKDATCATRNVDYEYENDSSYGDDEHSEPRGNGYRDGSQRLDDDDRNESDRETGDDYRSRSESQSASSRDDESSSAHYSEGLYARHLSPGFDHESKALRKDDERETSYENDSFYDDEDSPTDSDEERGVLSRHAGNKASGSSSLRSRNESRASDQSSGSWKKSEHSEYVMDFSASQEARESLPETDTEFFPAFDDYERPIQPSPAAEREHSVPNQQIQSRAIAYGGEKGNNYDDAGYSEEDYDYEYEKDYEASVEHAPSSAIRNDEKASFNRQDDAWDNYPTDKSYYNKQSSMWGIPLKRIILMLLAAIAALTVAIIVLSLRDPDTRVVTISSDEETNSTQATTLSPTTVDSLSQSPVASPTQTSSKSPAASPTASIAPVVSGTNVFTSGDTVISTSREPIEGAASNLSERLCVQYLSGSQGYENACFSTEYNRNGLALRCQIEFDGIACNSCEICFGTNSTTNLPFIGFNADCRGLQEDETTTTCTLLDSNSIQEVLVDDVFSGQDIWAFAGEPTSSAPPPPTSRPSSSTTSSPTSKPAPVKCFSSKEELVNAVDLYLLGETLEYLEATYGDEIGNWCFSGIRDLSELFSSNRIRAAASFNADLSNWDVSSVTNFTSMFEGASRFNADLSRWTVSNATTTVKMFSQATSFSSELSSWSVSSVTDMSGMFSWASSFNSDLSDWDVSRVQSMEQMFLSASAFNQDLSSWQLDSIRSMKEMFRGCRFFAQNLCIWGEQLEGRTDVDTTQMFRLTQCEEMEEVDWELSPPGPFCFECNSQSSYFAWDSLLDTSTQELLELAAPPPHSNVFDRAAE</sequence>
<feature type="compositionally biased region" description="Basic and acidic residues" evidence="1">
    <location>
        <begin position="207"/>
        <end position="216"/>
    </location>
</feature>
<feature type="compositionally biased region" description="Basic and acidic residues" evidence="1">
    <location>
        <begin position="2427"/>
        <end position="2443"/>
    </location>
</feature>
<feature type="compositionally biased region" description="Basic and acidic residues" evidence="1">
    <location>
        <begin position="1334"/>
        <end position="1344"/>
    </location>
</feature>
<dbReference type="Proteomes" id="UP000198406">
    <property type="component" value="Unassembled WGS sequence"/>
</dbReference>
<feature type="compositionally biased region" description="Acidic residues" evidence="1">
    <location>
        <begin position="1985"/>
        <end position="1995"/>
    </location>
</feature>
<dbReference type="EMBL" id="BDSP01000173">
    <property type="protein sequence ID" value="GAX21887.1"/>
    <property type="molecule type" value="Genomic_DNA"/>
</dbReference>
<feature type="compositionally biased region" description="Low complexity" evidence="1">
    <location>
        <begin position="1364"/>
        <end position="1381"/>
    </location>
</feature>
<feature type="compositionally biased region" description="Basic and acidic residues" evidence="1">
    <location>
        <begin position="2373"/>
        <end position="2397"/>
    </location>
</feature>
<feature type="region of interest" description="Disordered" evidence="1">
    <location>
        <begin position="1558"/>
        <end position="1577"/>
    </location>
</feature>
<feature type="compositionally biased region" description="Acidic residues" evidence="1">
    <location>
        <begin position="2448"/>
        <end position="2461"/>
    </location>
</feature>
<feature type="compositionally biased region" description="Polar residues" evidence="1">
    <location>
        <begin position="791"/>
        <end position="811"/>
    </location>
</feature>
<feature type="compositionally biased region" description="Basic and acidic residues" evidence="1">
    <location>
        <begin position="548"/>
        <end position="564"/>
    </location>
</feature>
<feature type="compositionally biased region" description="Acidic residues" evidence="1">
    <location>
        <begin position="1319"/>
        <end position="1333"/>
    </location>
</feature>
<feature type="compositionally biased region" description="Basic and acidic residues" evidence="1">
    <location>
        <begin position="2083"/>
        <end position="2094"/>
    </location>
</feature>
<feature type="compositionally biased region" description="Basic and acidic residues" evidence="1">
    <location>
        <begin position="59"/>
        <end position="75"/>
    </location>
</feature>
<dbReference type="InParanoid" id="A0A1Z5K6K7"/>
<feature type="compositionally biased region" description="Acidic residues" evidence="1">
    <location>
        <begin position="610"/>
        <end position="624"/>
    </location>
</feature>
<feature type="compositionally biased region" description="Polar residues" evidence="1">
    <location>
        <begin position="2224"/>
        <end position="2234"/>
    </location>
</feature>
<feature type="region of interest" description="Disordered" evidence="1">
    <location>
        <begin position="2668"/>
        <end position="2712"/>
    </location>
</feature>
<feature type="compositionally biased region" description="Basic and acidic residues" evidence="1">
    <location>
        <begin position="1920"/>
        <end position="1931"/>
    </location>
</feature>
<reference evidence="2 3" key="1">
    <citation type="journal article" date="2015" name="Plant Cell">
        <title>Oil accumulation by the oleaginous diatom Fistulifera solaris as revealed by the genome and transcriptome.</title>
        <authorList>
            <person name="Tanaka T."/>
            <person name="Maeda Y."/>
            <person name="Veluchamy A."/>
            <person name="Tanaka M."/>
            <person name="Abida H."/>
            <person name="Marechal E."/>
            <person name="Bowler C."/>
            <person name="Muto M."/>
            <person name="Sunaga Y."/>
            <person name="Tanaka M."/>
            <person name="Yoshino T."/>
            <person name="Taniguchi T."/>
            <person name="Fukuda Y."/>
            <person name="Nemoto M."/>
            <person name="Matsumoto M."/>
            <person name="Wong P.S."/>
            <person name="Aburatani S."/>
            <person name="Fujibuchi W."/>
        </authorList>
    </citation>
    <scope>NUCLEOTIDE SEQUENCE [LARGE SCALE GENOMIC DNA]</scope>
    <source>
        <strain evidence="2 3">JPCC DA0580</strain>
    </source>
</reference>
<feature type="compositionally biased region" description="Low complexity" evidence="1">
    <location>
        <begin position="217"/>
        <end position="228"/>
    </location>
</feature>
<feature type="compositionally biased region" description="Basic and acidic residues" evidence="1">
    <location>
        <begin position="1038"/>
        <end position="1051"/>
    </location>
</feature>
<feature type="compositionally biased region" description="Basic and acidic residues" evidence="1">
    <location>
        <begin position="1283"/>
        <end position="1305"/>
    </location>
</feature>
<feature type="compositionally biased region" description="Acidic residues" evidence="1">
    <location>
        <begin position="2113"/>
        <end position="2122"/>
    </location>
</feature>
<evidence type="ECO:0000313" key="2">
    <source>
        <dbReference type="EMBL" id="GAX21887.1"/>
    </source>
</evidence>
<feature type="compositionally biased region" description="Low complexity" evidence="1">
    <location>
        <begin position="76"/>
        <end position="93"/>
    </location>
</feature>
<feature type="compositionally biased region" description="Basic and acidic residues" evidence="1">
    <location>
        <begin position="955"/>
        <end position="964"/>
    </location>
</feature>
<feature type="region of interest" description="Disordered" evidence="1">
    <location>
        <begin position="428"/>
        <end position="682"/>
    </location>
</feature>
<feature type="compositionally biased region" description="Basic and acidic residues" evidence="1">
    <location>
        <begin position="452"/>
        <end position="473"/>
    </location>
</feature>
<protein>
    <submittedName>
        <fullName evidence="2">Uncharacterized protein</fullName>
    </submittedName>
</protein>
<organism evidence="2 3">
    <name type="scientific">Fistulifera solaris</name>
    <name type="common">Oleaginous diatom</name>
    <dbReference type="NCBI Taxonomy" id="1519565"/>
    <lineage>
        <taxon>Eukaryota</taxon>
        <taxon>Sar</taxon>
        <taxon>Stramenopiles</taxon>
        <taxon>Ochrophyta</taxon>
        <taxon>Bacillariophyta</taxon>
        <taxon>Bacillariophyceae</taxon>
        <taxon>Bacillariophycidae</taxon>
        <taxon>Naviculales</taxon>
        <taxon>Naviculaceae</taxon>
        <taxon>Fistulifera</taxon>
    </lineage>
</organism>
<feature type="compositionally biased region" description="Basic and acidic residues" evidence="1">
    <location>
        <begin position="2248"/>
        <end position="2269"/>
    </location>
</feature>
<feature type="compositionally biased region" description="Basic and acidic residues" evidence="1">
    <location>
        <begin position="1855"/>
        <end position="1871"/>
    </location>
</feature>
<name>A0A1Z5K6K7_FISSO</name>
<feature type="compositionally biased region" description="Basic and acidic residues" evidence="1">
    <location>
        <begin position="1254"/>
        <end position="1264"/>
    </location>
</feature>
<feature type="region of interest" description="Disordered" evidence="1">
    <location>
        <begin position="850"/>
        <end position="916"/>
    </location>
</feature>
<keyword evidence="3" id="KW-1185">Reference proteome</keyword>
<feature type="region of interest" description="Disordered" evidence="1">
    <location>
        <begin position="1"/>
        <end position="385"/>
    </location>
</feature>
<feature type="compositionally biased region" description="Basic and acidic residues" evidence="1">
    <location>
        <begin position="1808"/>
        <end position="1821"/>
    </location>
</feature>
<feature type="compositionally biased region" description="Low complexity" evidence="1">
    <location>
        <begin position="2862"/>
        <end position="2877"/>
    </location>
</feature>
<feature type="compositionally biased region" description="Acidic residues" evidence="1">
    <location>
        <begin position="495"/>
        <end position="508"/>
    </location>
</feature>
<feature type="compositionally biased region" description="Acidic residues" evidence="1">
    <location>
        <begin position="2349"/>
        <end position="2358"/>
    </location>
</feature>
<dbReference type="InterPro" id="IPR005046">
    <property type="entry name" value="DUF285"/>
</dbReference>
<feature type="compositionally biased region" description="Acidic residues" evidence="1">
    <location>
        <begin position="1244"/>
        <end position="1253"/>
    </location>
</feature>
<feature type="compositionally biased region" description="Polar residues" evidence="1">
    <location>
        <begin position="1892"/>
        <end position="1905"/>
    </location>
</feature>
<feature type="compositionally biased region" description="Acidic residues" evidence="1">
    <location>
        <begin position="474"/>
        <end position="485"/>
    </location>
</feature>
<gene>
    <name evidence="2" type="ORF">FisN_30Hh088</name>
</gene>
<feature type="compositionally biased region" description="Low complexity" evidence="1">
    <location>
        <begin position="2695"/>
        <end position="2712"/>
    </location>
</feature>
<feature type="compositionally biased region" description="Low complexity" evidence="1">
    <location>
        <begin position="1590"/>
        <end position="1599"/>
    </location>
</feature>
<feature type="region of interest" description="Disordered" evidence="1">
    <location>
        <begin position="1720"/>
        <end position="2273"/>
    </location>
</feature>
<feature type="compositionally biased region" description="Polar residues" evidence="1">
    <location>
        <begin position="254"/>
        <end position="268"/>
    </location>
</feature>
<feature type="region of interest" description="Disordered" evidence="1">
    <location>
        <begin position="1590"/>
        <end position="1695"/>
    </location>
</feature>
<comment type="caution">
    <text evidence="2">The sequence shown here is derived from an EMBL/GenBank/DDBJ whole genome shotgun (WGS) entry which is preliminary data.</text>
</comment>
<feature type="compositionally biased region" description="Low complexity" evidence="1">
    <location>
        <begin position="1999"/>
        <end position="2010"/>
    </location>
</feature>
<feature type="region of interest" description="Disordered" evidence="1">
    <location>
        <begin position="1209"/>
        <end position="1498"/>
    </location>
</feature>
<feature type="compositionally biased region" description="Basic and acidic residues" evidence="1">
    <location>
        <begin position="640"/>
        <end position="650"/>
    </location>
</feature>
<feature type="compositionally biased region" description="Polar residues" evidence="1">
    <location>
        <begin position="2297"/>
        <end position="2309"/>
    </location>
</feature>
<feature type="compositionally biased region" description="Basic and acidic residues" evidence="1">
    <location>
        <begin position="2011"/>
        <end position="2025"/>
    </location>
</feature>
<feature type="compositionally biased region" description="Polar residues" evidence="1">
    <location>
        <begin position="118"/>
        <end position="132"/>
    </location>
</feature>
<feature type="compositionally biased region" description="Basic and acidic residues" evidence="1">
    <location>
        <begin position="230"/>
        <end position="239"/>
    </location>
</feature>
<feature type="compositionally biased region" description="Polar residues" evidence="1">
    <location>
        <begin position="2200"/>
        <end position="2213"/>
    </location>
</feature>
<feature type="region of interest" description="Disordered" evidence="1">
    <location>
        <begin position="955"/>
        <end position="1014"/>
    </location>
</feature>
<feature type="compositionally biased region" description="Acidic residues" evidence="1">
    <location>
        <begin position="1448"/>
        <end position="1458"/>
    </location>
</feature>
<feature type="compositionally biased region" description="Low complexity" evidence="1">
    <location>
        <begin position="977"/>
        <end position="988"/>
    </location>
</feature>